<dbReference type="SMART" id="SM00322">
    <property type="entry name" value="KH"/>
    <property type="match status" value="1"/>
</dbReference>
<dbReference type="Pfam" id="PF00013">
    <property type="entry name" value="KH_1"/>
    <property type="match status" value="1"/>
</dbReference>
<dbReference type="Gene3D" id="3.30.1370.10">
    <property type="entry name" value="K Homology domain, type 1"/>
    <property type="match status" value="1"/>
</dbReference>
<keyword evidence="3 5" id="KW-0378">Hydrolase</keyword>
<dbReference type="PROSITE" id="PS51831">
    <property type="entry name" value="HD"/>
    <property type="match status" value="1"/>
</dbReference>
<dbReference type="PANTHER" id="PTHR12826">
    <property type="entry name" value="RIBONUCLEASE Y"/>
    <property type="match status" value="1"/>
</dbReference>
<name>A0A1G2B7A7_9BACT</name>
<comment type="similarity">
    <text evidence="5">Belongs to the RNase Y family.</text>
</comment>
<dbReference type="InterPro" id="IPR022711">
    <property type="entry name" value="RNase_Y_N"/>
</dbReference>
<dbReference type="Proteomes" id="UP000176952">
    <property type="component" value="Unassembled WGS sequence"/>
</dbReference>
<dbReference type="InterPro" id="IPR006674">
    <property type="entry name" value="HD_domain"/>
</dbReference>
<dbReference type="InterPro" id="IPR004088">
    <property type="entry name" value="KH_dom_type_1"/>
</dbReference>
<proteinExistence type="inferred from homology"/>
<gene>
    <name evidence="5" type="primary">rny</name>
    <name evidence="9" type="ORF">A3F54_02375</name>
</gene>
<dbReference type="GO" id="GO:0006402">
    <property type="term" value="P:mRNA catabolic process"/>
    <property type="evidence" value="ECO:0007669"/>
    <property type="project" value="UniProtKB-UniRule"/>
</dbReference>
<sequence>MENFIFIFTLAIAAPAGMLIGYQARKILAAKSKGTAEAEVQQMIQDGKNKQKEILLQAKDKAMQVVEESKRKEEQRQGEVQALRQRLEKRENLFDKQLLELENKQQNVQKKAKEVDVIKEQIQDIRKQQIVKLEKVAALSKDDARKLLLELTEQSMKEDLNARIKKLEESASEEYEAKARTILSTVIQRYTASHVAETTTTTVSLPSDDMKGRIIGKEGRNIKAIETLTGVEIIVDDTPGEIIISGFSPIRRHLAKRALDLLMADGRIHPTKIEDAIEEAKKQLAHDIYKAGEEAAYEAGVVGLPKKLLQILGRLKYRTSYGQNVLRHSLEVSQLAGMLAEELGGDVAVCKKGGLLHDIGKAVDHEIKGGHPEIGREIMRKFGLPEEVAYIAVAHHEDRPKTLEGVIAQVADQISGSRPGARKDTLEKYIQRLEELEGLAGDFGGVEKVYAIQAGREIRVFVRPEEIDDFTAQKLAKDIAHKIEEELKYPGEIKVNVIRETRTIEYAR</sequence>
<dbReference type="InterPro" id="IPR004087">
    <property type="entry name" value="KH_dom"/>
</dbReference>
<dbReference type="Pfam" id="PF01966">
    <property type="entry name" value="HD"/>
    <property type="match status" value="1"/>
</dbReference>
<evidence type="ECO:0000256" key="6">
    <source>
        <dbReference type="NCBIfam" id="TIGR03319"/>
    </source>
</evidence>
<dbReference type="NCBIfam" id="TIGR00277">
    <property type="entry name" value="HDIG"/>
    <property type="match status" value="1"/>
</dbReference>
<dbReference type="STRING" id="1798542.A3F54_02375"/>
<accession>A0A1G2B7A7</accession>
<comment type="function">
    <text evidence="5">Endoribonuclease that initiates mRNA decay.</text>
</comment>
<dbReference type="PROSITE" id="PS50084">
    <property type="entry name" value="KH_TYPE_1"/>
    <property type="match status" value="1"/>
</dbReference>
<dbReference type="GO" id="GO:0005886">
    <property type="term" value="C:plasma membrane"/>
    <property type="evidence" value="ECO:0007669"/>
    <property type="project" value="UniProtKB-UniRule"/>
</dbReference>
<evidence type="ECO:0000256" key="2">
    <source>
        <dbReference type="ARBA" id="ARBA00022759"/>
    </source>
</evidence>
<dbReference type="AlphaFoldDB" id="A0A1G2B7A7"/>
<evidence type="ECO:0000256" key="7">
    <source>
        <dbReference type="SAM" id="Coils"/>
    </source>
</evidence>
<evidence type="ECO:0000313" key="9">
    <source>
        <dbReference type="EMBL" id="OGY85093.1"/>
    </source>
</evidence>
<evidence type="ECO:0000313" key="10">
    <source>
        <dbReference type="Proteomes" id="UP000176952"/>
    </source>
</evidence>
<comment type="caution">
    <text evidence="9">The sequence shown here is derived from an EMBL/GenBank/DDBJ whole genome shotgun (WGS) entry which is preliminary data.</text>
</comment>
<evidence type="ECO:0000259" key="8">
    <source>
        <dbReference type="PROSITE" id="PS51831"/>
    </source>
</evidence>
<keyword evidence="4 5" id="KW-0694">RNA-binding</keyword>
<feature type="coiled-coil region" evidence="7">
    <location>
        <begin position="55"/>
        <end position="128"/>
    </location>
</feature>
<keyword evidence="7" id="KW-0175">Coiled coil</keyword>
<dbReference type="PANTHER" id="PTHR12826:SF15">
    <property type="entry name" value="RIBONUCLEASE Y"/>
    <property type="match status" value="1"/>
</dbReference>
<dbReference type="InterPro" id="IPR017705">
    <property type="entry name" value="Ribonuclease_Y"/>
</dbReference>
<dbReference type="InterPro" id="IPR003607">
    <property type="entry name" value="HD/PDEase_dom"/>
</dbReference>
<dbReference type="SUPFAM" id="SSF54791">
    <property type="entry name" value="Eukaryotic type KH-domain (KH-domain type I)"/>
    <property type="match status" value="1"/>
</dbReference>
<keyword evidence="1 5" id="KW-0540">Nuclease</keyword>
<reference evidence="9 10" key="1">
    <citation type="journal article" date="2016" name="Nat. Commun.">
        <title>Thousands of microbial genomes shed light on interconnected biogeochemical processes in an aquifer system.</title>
        <authorList>
            <person name="Anantharaman K."/>
            <person name="Brown C.T."/>
            <person name="Hug L.A."/>
            <person name="Sharon I."/>
            <person name="Castelle C.J."/>
            <person name="Probst A.J."/>
            <person name="Thomas B.C."/>
            <person name="Singh A."/>
            <person name="Wilkins M.J."/>
            <person name="Karaoz U."/>
            <person name="Brodie E.L."/>
            <person name="Williams K.H."/>
            <person name="Hubbard S.S."/>
            <person name="Banfield J.F."/>
        </authorList>
    </citation>
    <scope>NUCLEOTIDE SEQUENCE [LARGE SCALE GENOMIC DNA]</scope>
</reference>
<dbReference type="NCBIfam" id="TIGR03319">
    <property type="entry name" value="RNase_Y"/>
    <property type="match status" value="1"/>
</dbReference>
<dbReference type="InterPro" id="IPR006675">
    <property type="entry name" value="HDIG_dom"/>
</dbReference>
<keyword evidence="2 5" id="KW-0255">Endonuclease</keyword>
<dbReference type="EMBL" id="MHKD01000006">
    <property type="protein sequence ID" value="OGY85093.1"/>
    <property type="molecule type" value="Genomic_DNA"/>
</dbReference>
<dbReference type="GO" id="GO:0004521">
    <property type="term" value="F:RNA endonuclease activity"/>
    <property type="evidence" value="ECO:0007669"/>
    <property type="project" value="UniProtKB-UniRule"/>
</dbReference>
<feature type="domain" description="HD" evidence="8">
    <location>
        <begin position="325"/>
        <end position="417"/>
    </location>
</feature>
<dbReference type="SMART" id="SM00471">
    <property type="entry name" value="HDc"/>
    <property type="match status" value="1"/>
</dbReference>
<dbReference type="CDD" id="cd00077">
    <property type="entry name" value="HDc"/>
    <property type="match status" value="1"/>
</dbReference>
<dbReference type="InterPro" id="IPR036612">
    <property type="entry name" value="KH_dom_type_1_sf"/>
</dbReference>
<dbReference type="GO" id="GO:0016787">
    <property type="term" value="F:hydrolase activity"/>
    <property type="evidence" value="ECO:0007669"/>
    <property type="project" value="UniProtKB-KW"/>
</dbReference>
<evidence type="ECO:0000256" key="1">
    <source>
        <dbReference type="ARBA" id="ARBA00022722"/>
    </source>
</evidence>
<dbReference type="GO" id="GO:0003723">
    <property type="term" value="F:RNA binding"/>
    <property type="evidence" value="ECO:0007669"/>
    <property type="project" value="UniProtKB-UniRule"/>
</dbReference>
<evidence type="ECO:0000256" key="5">
    <source>
        <dbReference type="HAMAP-Rule" id="MF_00335"/>
    </source>
</evidence>
<evidence type="ECO:0000256" key="3">
    <source>
        <dbReference type="ARBA" id="ARBA00022801"/>
    </source>
</evidence>
<dbReference type="Pfam" id="PF12072">
    <property type="entry name" value="RNase_Y_N"/>
    <property type="match status" value="1"/>
</dbReference>
<dbReference type="SUPFAM" id="SSF109604">
    <property type="entry name" value="HD-domain/PDEase-like"/>
    <property type="match status" value="1"/>
</dbReference>
<protein>
    <recommendedName>
        <fullName evidence="5 6">Ribonuclease Y</fullName>
        <shortName evidence="5">RNase Y</shortName>
        <ecNumber evidence="5 6">3.1.-.-</ecNumber>
    </recommendedName>
</protein>
<dbReference type="CDD" id="cd22431">
    <property type="entry name" value="KH-I_RNaseY"/>
    <property type="match status" value="1"/>
</dbReference>
<dbReference type="HAMAP" id="MF_00335">
    <property type="entry name" value="RNase_Y"/>
    <property type="match status" value="1"/>
</dbReference>
<dbReference type="EC" id="3.1.-.-" evidence="5 6"/>
<evidence type="ECO:0000256" key="4">
    <source>
        <dbReference type="ARBA" id="ARBA00022884"/>
    </source>
</evidence>
<organism evidence="9 10">
    <name type="scientific">Candidatus Kerfeldbacteria bacterium RIFCSPHIGHO2_12_FULL_48_17</name>
    <dbReference type="NCBI Taxonomy" id="1798542"/>
    <lineage>
        <taxon>Bacteria</taxon>
        <taxon>Candidatus Kerfeldiibacteriota</taxon>
    </lineage>
</organism>
<dbReference type="Gene3D" id="1.10.3210.10">
    <property type="entry name" value="Hypothetical protein af1432"/>
    <property type="match status" value="1"/>
</dbReference>